<comment type="caution">
    <text evidence="1">The sequence shown here is derived from an EMBL/GenBank/DDBJ whole genome shotgun (WGS) entry which is preliminary data.</text>
</comment>
<proteinExistence type="predicted"/>
<keyword evidence="2" id="KW-1185">Reference proteome</keyword>
<dbReference type="Proteomes" id="UP000571084">
    <property type="component" value="Unassembled WGS sequence"/>
</dbReference>
<dbReference type="EMBL" id="JACHHQ010000002">
    <property type="protein sequence ID" value="MBB5199238.1"/>
    <property type="molecule type" value="Genomic_DNA"/>
</dbReference>
<organism evidence="1 2">
    <name type="scientific">Glaciimonas immobilis</name>
    <dbReference type="NCBI Taxonomy" id="728004"/>
    <lineage>
        <taxon>Bacteria</taxon>
        <taxon>Pseudomonadati</taxon>
        <taxon>Pseudomonadota</taxon>
        <taxon>Betaproteobacteria</taxon>
        <taxon>Burkholderiales</taxon>
        <taxon>Oxalobacteraceae</taxon>
        <taxon>Glaciimonas</taxon>
    </lineage>
</organism>
<protein>
    <submittedName>
        <fullName evidence="1">Uncharacterized protein</fullName>
    </submittedName>
</protein>
<gene>
    <name evidence="1" type="ORF">HNR39_001065</name>
</gene>
<sequence>MTSNRLIPGASNRPFELKISNIFSGTEPLSHVPQRYSAPLRKRLRSLEGVVFLLQGVDGNPDQTTGTIAEFQNFGLINMAASNGNGGIRSECNDEAQR</sequence>
<name>A0A840RQH3_9BURK</name>
<evidence type="ECO:0000313" key="1">
    <source>
        <dbReference type="EMBL" id="MBB5199238.1"/>
    </source>
</evidence>
<accession>A0A840RQH3</accession>
<reference evidence="1 2" key="1">
    <citation type="submission" date="2020-08" db="EMBL/GenBank/DDBJ databases">
        <title>Genomic Encyclopedia of Type Strains, Phase IV (KMG-IV): sequencing the most valuable type-strain genomes for metagenomic binning, comparative biology and taxonomic classification.</title>
        <authorList>
            <person name="Goeker M."/>
        </authorList>
    </citation>
    <scope>NUCLEOTIDE SEQUENCE [LARGE SCALE GENOMIC DNA]</scope>
    <source>
        <strain evidence="1 2">DSM 23240</strain>
    </source>
</reference>
<evidence type="ECO:0000313" key="2">
    <source>
        <dbReference type="Proteomes" id="UP000571084"/>
    </source>
</evidence>
<dbReference type="AlphaFoldDB" id="A0A840RQH3"/>